<dbReference type="Proteomes" id="UP000594014">
    <property type="component" value="Chromosome"/>
</dbReference>
<proteinExistence type="predicted"/>
<evidence type="ECO:0000313" key="2">
    <source>
        <dbReference type="Proteomes" id="UP000594014"/>
    </source>
</evidence>
<sequence>MIWPVSKLLQNKFFPLYQVGSAGRKQNFIRYWIDLSNSIKKELIVVSEKKLDLSKSVFELCKDDPQVEEILAELGFSEITKPGMLQSVGRFMTIPKGAAMRNVALEVIRQTFENKGYTIMGGSENE</sequence>
<gene>
    <name evidence="1" type="ORF">FRZ06_18390</name>
</gene>
<name>A0ACD1AFV9_9FIRM</name>
<keyword evidence="2" id="KW-1185">Reference proteome</keyword>
<reference evidence="1" key="1">
    <citation type="submission" date="2019-08" db="EMBL/GenBank/DDBJ databases">
        <title>Genome sequence of Clostridiales bacterium MT110.</title>
        <authorList>
            <person name="Cao J."/>
        </authorList>
    </citation>
    <scope>NUCLEOTIDE SEQUENCE</scope>
    <source>
        <strain evidence="1">MT110</strain>
    </source>
</reference>
<protein>
    <submittedName>
        <fullName evidence="1">DUF1858 domain-containing protein</fullName>
    </submittedName>
</protein>
<evidence type="ECO:0000313" key="1">
    <source>
        <dbReference type="EMBL" id="QOX65178.1"/>
    </source>
</evidence>
<accession>A0ACD1AFV9</accession>
<dbReference type="EMBL" id="CP042469">
    <property type="protein sequence ID" value="QOX65178.1"/>
    <property type="molecule type" value="Genomic_DNA"/>
</dbReference>
<organism evidence="1 2">
    <name type="scientific">Anoxybacterium hadale</name>
    <dbReference type="NCBI Taxonomy" id="3408580"/>
    <lineage>
        <taxon>Bacteria</taxon>
        <taxon>Bacillati</taxon>
        <taxon>Bacillota</taxon>
        <taxon>Clostridia</taxon>
        <taxon>Peptostreptococcales</taxon>
        <taxon>Anaerovoracaceae</taxon>
        <taxon>Anoxybacterium</taxon>
    </lineage>
</organism>